<comment type="subcellular location">
    <subcellularLocation>
        <location evidence="1">Cell membrane</location>
        <topology evidence="1">Multi-pass membrane protein</topology>
    </subcellularLocation>
</comment>
<evidence type="ECO:0000256" key="7">
    <source>
        <dbReference type="SAM" id="Phobius"/>
    </source>
</evidence>
<dbReference type="EMBL" id="QEIT01000010">
    <property type="protein sequence ID" value="PWZ76809.1"/>
    <property type="molecule type" value="Genomic_DNA"/>
</dbReference>
<comment type="caution">
    <text evidence="9">The sequence shown here is derived from an EMBL/GenBank/DDBJ whole genome shotgun (WGS) entry which is preliminary data.</text>
</comment>
<dbReference type="GO" id="GO:0022857">
    <property type="term" value="F:transmembrane transporter activity"/>
    <property type="evidence" value="ECO:0007669"/>
    <property type="project" value="InterPro"/>
</dbReference>
<accession>A0A317YTF2</accession>
<feature type="transmembrane region" description="Helical" evidence="7">
    <location>
        <begin position="169"/>
        <end position="189"/>
    </location>
</feature>
<reference evidence="9 10" key="1">
    <citation type="journal article" date="2018" name="Vet. Microbiol.">
        <title>Clonal diversity and geographic distribution of methicillin-resistant Staphylococcus pseudintermedius from Australian animals: Discovery of novel sequence types.</title>
        <authorList>
            <person name="Worthing K.A."/>
            <person name="Abraham S."/>
            <person name="Coombs G.W."/>
            <person name="Pang S."/>
            <person name="Saputra S."/>
            <person name="Jordan D."/>
            <person name="Trott D.J."/>
            <person name="Norris J.M."/>
        </authorList>
    </citation>
    <scope>NUCLEOTIDE SEQUENCE [LARGE SCALE GENOMIC DNA]</scope>
    <source>
        <strain evidence="9 10">ST525 1</strain>
    </source>
</reference>
<dbReference type="InterPro" id="IPR036259">
    <property type="entry name" value="MFS_trans_sf"/>
</dbReference>
<sequence length="400" mass="44350">MKLLTTLRKFPSSQRFLWFSLFFYFSMYLSKTIHALWFEENQALTSFGFSYTMMAIAGILSFFTGKLGDKISPHFALRLGVIVYAVGLALRVFTFSFWIAGLSGFIAGLGASLVIISMRFWIVSLGTEEDRPALVSISEMGNHTGIMVGTSLSGILVFLFSYLVEGPMAYVLILAAICCFLTIFLVPKFPRKVTASEESQTHSKKPLKEYKLLMIGIVILGMIAGLSVSLISPFIPIILKHQGISVSLIGLFMAMISLTAIFAAPIYASKNVSRYKQWLFFISELVAGLSLLMFLTSLPSLIILLILVFRAFLYTGSAIAQELIELELFPKPHLGFFFGLSQSSFFIGDALGGTFGGYLYNISITIALIICTLLLILNAFLLPLFFTTIKRHYKEGLSVQ</sequence>
<dbReference type="Pfam" id="PF07690">
    <property type="entry name" value="MFS_1"/>
    <property type="match status" value="2"/>
</dbReference>
<evidence type="ECO:0000256" key="3">
    <source>
        <dbReference type="ARBA" id="ARBA00022475"/>
    </source>
</evidence>
<evidence type="ECO:0000256" key="5">
    <source>
        <dbReference type="ARBA" id="ARBA00022989"/>
    </source>
</evidence>
<feature type="transmembrane region" description="Helical" evidence="7">
    <location>
        <begin position="105"/>
        <end position="123"/>
    </location>
</feature>
<name>A0A317YTF2_STAPS</name>
<feature type="transmembrane region" description="Helical" evidence="7">
    <location>
        <begin position="210"/>
        <end position="238"/>
    </location>
</feature>
<feature type="transmembrane region" description="Helical" evidence="7">
    <location>
        <begin position="358"/>
        <end position="386"/>
    </location>
</feature>
<evidence type="ECO:0000313" key="9">
    <source>
        <dbReference type="EMBL" id="PWZ76809.1"/>
    </source>
</evidence>
<keyword evidence="4 7" id="KW-0812">Transmembrane</keyword>
<dbReference type="Gene3D" id="1.20.1250.20">
    <property type="entry name" value="MFS general substrate transporter like domains"/>
    <property type="match status" value="2"/>
</dbReference>
<feature type="transmembrane region" description="Helical" evidence="7">
    <location>
        <begin position="16"/>
        <end position="37"/>
    </location>
</feature>
<dbReference type="RefSeq" id="WP_110179177.1">
    <property type="nucleotide sequence ID" value="NZ_BAAFHX010000002.1"/>
</dbReference>
<evidence type="ECO:0000256" key="2">
    <source>
        <dbReference type="ARBA" id="ARBA00022448"/>
    </source>
</evidence>
<dbReference type="AlphaFoldDB" id="A0A317YTF2"/>
<protein>
    <submittedName>
        <fullName evidence="9">MFS transporter</fullName>
    </submittedName>
</protein>
<keyword evidence="3" id="KW-1003">Cell membrane</keyword>
<dbReference type="PANTHER" id="PTHR23517:SF3">
    <property type="entry name" value="INTEGRAL MEMBRANE TRANSPORT PROTEIN"/>
    <property type="match status" value="1"/>
</dbReference>
<dbReference type="InterPro" id="IPR011701">
    <property type="entry name" value="MFS"/>
</dbReference>
<keyword evidence="2" id="KW-0813">Transport</keyword>
<evidence type="ECO:0000256" key="1">
    <source>
        <dbReference type="ARBA" id="ARBA00004651"/>
    </source>
</evidence>
<keyword evidence="6 7" id="KW-0472">Membrane</keyword>
<dbReference type="SUPFAM" id="SSF103473">
    <property type="entry name" value="MFS general substrate transporter"/>
    <property type="match status" value="1"/>
</dbReference>
<dbReference type="GO" id="GO:0005886">
    <property type="term" value="C:plasma membrane"/>
    <property type="evidence" value="ECO:0007669"/>
    <property type="project" value="UniProtKB-SubCell"/>
</dbReference>
<evidence type="ECO:0000313" key="10">
    <source>
        <dbReference type="Proteomes" id="UP000246800"/>
    </source>
</evidence>
<evidence type="ECO:0000259" key="8">
    <source>
        <dbReference type="PROSITE" id="PS50850"/>
    </source>
</evidence>
<dbReference type="InterPro" id="IPR050171">
    <property type="entry name" value="MFS_Transporters"/>
</dbReference>
<evidence type="ECO:0000256" key="4">
    <source>
        <dbReference type="ARBA" id="ARBA00022692"/>
    </source>
</evidence>
<feature type="transmembrane region" description="Helical" evidence="7">
    <location>
        <begin position="244"/>
        <end position="266"/>
    </location>
</feature>
<proteinExistence type="predicted"/>
<evidence type="ECO:0000256" key="6">
    <source>
        <dbReference type="ARBA" id="ARBA00023136"/>
    </source>
</evidence>
<gene>
    <name evidence="9" type="ORF">DD902_02015</name>
</gene>
<keyword evidence="5 7" id="KW-1133">Transmembrane helix</keyword>
<dbReference type="Proteomes" id="UP000246800">
    <property type="component" value="Unassembled WGS sequence"/>
</dbReference>
<dbReference type="InterPro" id="IPR020846">
    <property type="entry name" value="MFS_dom"/>
</dbReference>
<feature type="transmembrane region" description="Helical" evidence="7">
    <location>
        <begin position="144"/>
        <end position="163"/>
    </location>
</feature>
<feature type="domain" description="Major facilitator superfamily (MFS) profile" evidence="8">
    <location>
        <begin position="1"/>
        <end position="390"/>
    </location>
</feature>
<feature type="transmembrane region" description="Helical" evidence="7">
    <location>
        <begin position="43"/>
        <end position="63"/>
    </location>
</feature>
<dbReference type="PROSITE" id="PS50850">
    <property type="entry name" value="MFS"/>
    <property type="match status" value="1"/>
</dbReference>
<feature type="transmembrane region" description="Helical" evidence="7">
    <location>
        <begin position="75"/>
        <end position="99"/>
    </location>
</feature>
<dbReference type="PANTHER" id="PTHR23517">
    <property type="entry name" value="RESISTANCE PROTEIN MDTM, PUTATIVE-RELATED-RELATED"/>
    <property type="match status" value="1"/>
</dbReference>
<organism evidence="9 10">
    <name type="scientific">Staphylococcus pseudintermedius</name>
    <dbReference type="NCBI Taxonomy" id="283734"/>
    <lineage>
        <taxon>Bacteria</taxon>
        <taxon>Bacillati</taxon>
        <taxon>Bacillota</taxon>
        <taxon>Bacilli</taxon>
        <taxon>Bacillales</taxon>
        <taxon>Staphylococcaceae</taxon>
        <taxon>Staphylococcus</taxon>
        <taxon>Staphylococcus intermedius group</taxon>
    </lineage>
</organism>